<dbReference type="PANTHER" id="PTHR31760">
    <property type="entry name" value="S-ADENOSYL-L-METHIONINE-DEPENDENT METHYLTRANSFERASES SUPERFAMILY PROTEIN"/>
    <property type="match status" value="1"/>
</dbReference>
<gene>
    <name evidence="6" type="primary">rsmG</name>
    <name evidence="8" type="ORF">CAE01nite_02000</name>
</gene>
<proteinExistence type="inferred from homology"/>
<dbReference type="GO" id="GO:0070043">
    <property type="term" value="F:rRNA (guanine-N7-)-methyltransferase activity"/>
    <property type="evidence" value="ECO:0007669"/>
    <property type="project" value="UniProtKB-UniRule"/>
</dbReference>
<protein>
    <recommendedName>
        <fullName evidence="6">Ribosomal RNA small subunit methyltransferase G</fullName>
        <ecNumber evidence="6">2.1.1.-</ecNumber>
    </recommendedName>
    <alternativeName>
        <fullName evidence="6">16S rRNA 7-methylguanosine methyltransferase</fullName>
        <shortName evidence="6">16S rRNA m7G methyltransferase</shortName>
    </alternativeName>
</protein>
<feature type="region of interest" description="Disordered" evidence="7">
    <location>
        <begin position="1"/>
        <end position="46"/>
    </location>
</feature>
<dbReference type="HAMAP" id="MF_00074">
    <property type="entry name" value="16SrRNA_methyltr_G"/>
    <property type="match status" value="1"/>
</dbReference>
<evidence type="ECO:0000256" key="7">
    <source>
        <dbReference type="SAM" id="MobiDB-lite"/>
    </source>
</evidence>
<dbReference type="Pfam" id="PF02527">
    <property type="entry name" value="GidB"/>
    <property type="match status" value="1"/>
</dbReference>
<keyword evidence="3 6" id="KW-0489">Methyltransferase</keyword>
<dbReference type="NCBIfam" id="TIGR00138">
    <property type="entry name" value="rsmG_gidB"/>
    <property type="match status" value="1"/>
</dbReference>
<comment type="similarity">
    <text evidence="6">Belongs to the methyltransferase superfamily. RNA methyltransferase RsmG family.</text>
</comment>
<feature type="binding site" evidence="6">
    <location>
        <position position="117"/>
    </location>
    <ligand>
        <name>S-adenosyl-L-methionine</name>
        <dbReference type="ChEBI" id="CHEBI:59789"/>
    </ligand>
</feature>
<dbReference type="PANTHER" id="PTHR31760:SF0">
    <property type="entry name" value="S-ADENOSYL-L-METHIONINE-DEPENDENT METHYLTRANSFERASES SUPERFAMILY PROTEIN"/>
    <property type="match status" value="1"/>
</dbReference>
<reference evidence="8 9" key="1">
    <citation type="submission" date="2019-07" db="EMBL/GenBank/DDBJ databases">
        <title>Whole genome shotgun sequence of Cellulomonas aerilata NBRC 106308.</title>
        <authorList>
            <person name="Hosoyama A."/>
            <person name="Uohara A."/>
            <person name="Ohji S."/>
            <person name="Ichikawa N."/>
        </authorList>
    </citation>
    <scope>NUCLEOTIDE SEQUENCE [LARGE SCALE GENOMIC DNA]</scope>
    <source>
        <strain evidence="8 9">NBRC 106308</strain>
    </source>
</reference>
<keyword evidence="1 6" id="KW-0963">Cytoplasm</keyword>
<dbReference type="InterPro" id="IPR003682">
    <property type="entry name" value="rRNA_ssu_MeTfrase_G"/>
</dbReference>
<organism evidence="8 9">
    <name type="scientific">Cellulomonas aerilata</name>
    <dbReference type="NCBI Taxonomy" id="515326"/>
    <lineage>
        <taxon>Bacteria</taxon>
        <taxon>Bacillati</taxon>
        <taxon>Actinomycetota</taxon>
        <taxon>Actinomycetes</taxon>
        <taxon>Micrococcales</taxon>
        <taxon>Cellulomonadaceae</taxon>
        <taxon>Cellulomonas</taxon>
    </lineage>
</organism>
<evidence type="ECO:0000256" key="3">
    <source>
        <dbReference type="ARBA" id="ARBA00022603"/>
    </source>
</evidence>
<feature type="binding site" evidence="6">
    <location>
        <position position="183"/>
    </location>
    <ligand>
        <name>S-adenosyl-L-methionine</name>
        <dbReference type="ChEBI" id="CHEBI:59789"/>
    </ligand>
</feature>
<accession>A0A512D7V1</accession>
<evidence type="ECO:0000256" key="2">
    <source>
        <dbReference type="ARBA" id="ARBA00022552"/>
    </source>
</evidence>
<keyword evidence="4 6" id="KW-0808">Transferase</keyword>
<sequence>MWFHVERAGGAAAEVSGGGGSASAGRDGEDVAAAGSVGREAPTEAPVDRLAGDPRVESYLGPAFPVVSAFHTMLTEEGVLRGLIGPREVARLWERHLLNSAAVAQHLPGTGQLVDVGSGAGLPGVVLAAMLPDVEVVLVEPMERRVDWLSEVVARLRLDNVVVRRGRAEEFHGAVEAEAVTARAVAPLDRLARWTLPLLVPGGVLVALKGRQAADEVEAARHVLRKLGGGATQVLEAGTVEGLETTTVVRVVKDAARRR</sequence>
<keyword evidence="9" id="KW-1185">Reference proteome</keyword>
<comment type="caution">
    <text evidence="8">The sequence shown here is derived from an EMBL/GenBank/DDBJ whole genome shotgun (WGS) entry which is preliminary data.</text>
</comment>
<feature type="binding site" evidence="6">
    <location>
        <position position="122"/>
    </location>
    <ligand>
        <name>S-adenosyl-L-methionine</name>
        <dbReference type="ChEBI" id="CHEBI:59789"/>
    </ligand>
</feature>
<dbReference type="CDD" id="cd02440">
    <property type="entry name" value="AdoMet_MTases"/>
    <property type="match status" value="1"/>
</dbReference>
<dbReference type="Proteomes" id="UP000321181">
    <property type="component" value="Unassembled WGS sequence"/>
</dbReference>
<dbReference type="AlphaFoldDB" id="A0A512D7V1"/>
<evidence type="ECO:0000313" key="9">
    <source>
        <dbReference type="Proteomes" id="UP000321181"/>
    </source>
</evidence>
<dbReference type="SUPFAM" id="SSF53335">
    <property type="entry name" value="S-adenosyl-L-methionine-dependent methyltransferases"/>
    <property type="match status" value="1"/>
</dbReference>
<feature type="binding site" evidence="6">
    <location>
        <begin position="168"/>
        <end position="169"/>
    </location>
    <ligand>
        <name>S-adenosyl-L-methionine</name>
        <dbReference type="ChEBI" id="CHEBI:59789"/>
    </ligand>
</feature>
<evidence type="ECO:0000256" key="5">
    <source>
        <dbReference type="ARBA" id="ARBA00022691"/>
    </source>
</evidence>
<dbReference type="EMBL" id="BJYY01000001">
    <property type="protein sequence ID" value="GEO32475.1"/>
    <property type="molecule type" value="Genomic_DNA"/>
</dbReference>
<dbReference type="EC" id="2.1.1.-" evidence="6"/>
<comment type="subcellular location">
    <subcellularLocation>
        <location evidence="6">Cytoplasm</location>
    </subcellularLocation>
</comment>
<comment type="function">
    <text evidence="6">Specifically methylates the N7 position of a guanine in 16S rRNA.</text>
</comment>
<keyword evidence="5 6" id="KW-0949">S-adenosyl-L-methionine</keyword>
<evidence type="ECO:0000256" key="4">
    <source>
        <dbReference type="ARBA" id="ARBA00022679"/>
    </source>
</evidence>
<dbReference type="InterPro" id="IPR029063">
    <property type="entry name" value="SAM-dependent_MTases_sf"/>
</dbReference>
<keyword evidence="2 6" id="KW-0698">rRNA processing</keyword>
<evidence type="ECO:0000256" key="6">
    <source>
        <dbReference type="HAMAP-Rule" id="MF_00074"/>
    </source>
</evidence>
<name>A0A512D7V1_9CELL</name>
<dbReference type="Gene3D" id="3.40.50.150">
    <property type="entry name" value="Vaccinia Virus protein VP39"/>
    <property type="match status" value="1"/>
</dbReference>
<evidence type="ECO:0000256" key="1">
    <source>
        <dbReference type="ARBA" id="ARBA00022490"/>
    </source>
</evidence>
<evidence type="ECO:0000313" key="8">
    <source>
        <dbReference type="EMBL" id="GEO32475.1"/>
    </source>
</evidence>
<comment type="caution">
    <text evidence="6">Lacks conserved residue(s) required for the propagation of feature annotation.</text>
</comment>
<dbReference type="GO" id="GO:0005829">
    <property type="term" value="C:cytosol"/>
    <property type="evidence" value="ECO:0007669"/>
    <property type="project" value="TreeGrafter"/>
</dbReference>